<organism evidence="1 2">
    <name type="scientific">Cetraspora pellucida</name>
    <dbReference type="NCBI Taxonomy" id="1433469"/>
    <lineage>
        <taxon>Eukaryota</taxon>
        <taxon>Fungi</taxon>
        <taxon>Fungi incertae sedis</taxon>
        <taxon>Mucoromycota</taxon>
        <taxon>Glomeromycotina</taxon>
        <taxon>Glomeromycetes</taxon>
        <taxon>Diversisporales</taxon>
        <taxon>Gigasporaceae</taxon>
        <taxon>Cetraspora</taxon>
    </lineage>
</organism>
<keyword evidence="2" id="KW-1185">Reference proteome</keyword>
<sequence length="155" mass="18361">MHSSPTKRISVFLAQILKDWMEDLENIDSGNWTSLRDNFQLIFQLKNQNRFKNIITRDFESLYTKFSHQEILNAIEYLNNNILPIPKHYGLTFAKYKFMLNKVISFNYFKALGKIYKQKNGIAMETNATVQIAQLICYAHEHKAIKRGIFEKIFF</sequence>
<protein>
    <submittedName>
        <fullName evidence="1">13368_t:CDS:1</fullName>
    </submittedName>
</protein>
<comment type="caution">
    <text evidence="1">The sequence shown here is derived from an EMBL/GenBank/DDBJ whole genome shotgun (WGS) entry which is preliminary data.</text>
</comment>
<accession>A0ACA9PA27</accession>
<gene>
    <name evidence="1" type="ORF">SPELUC_LOCUS10782</name>
</gene>
<dbReference type="Proteomes" id="UP000789366">
    <property type="component" value="Unassembled WGS sequence"/>
</dbReference>
<dbReference type="EMBL" id="CAJVPW010021016">
    <property type="protein sequence ID" value="CAG8691562.1"/>
    <property type="molecule type" value="Genomic_DNA"/>
</dbReference>
<evidence type="ECO:0000313" key="2">
    <source>
        <dbReference type="Proteomes" id="UP000789366"/>
    </source>
</evidence>
<reference evidence="1" key="1">
    <citation type="submission" date="2021-06" db="EMBL/GenBank/DDBJ databases">
        <authorList>
            <person name="Kallberg Y."/>
            <person name="Tangrot J."/>
            <person name="Rosling A."/>
        </authorList>
    </citation>
    <scope>NUCLEOTIDE SEQUENCE</scope>
    <source>
        <strain evidence="1">28 12/20/2015</strain>
    </source>
</reference>
<proteinExistence type="predicted"/>
<evidence type="ECO:0000313" key="1">
    <source>
        <dbReference type="EMBL" id="CAG8691562.1"/>
    </source>
</evidence>
<name>A0ACA9PA27_9GLOM</name>